<sequence>MLARVELTSGAQAYLKVQVVTRDWMFPESLVTVNGRRSATLCSSMQFSGEFLECGNFPSFECQKEMAAVPALELRLLRSALRLSPSLVSQLSDRHASWMPSSLCHMGINIPSMELREEPTEVSNKWS</sequence>
<gene>
    <name evidence="1" type="ORF">H920_11971</name>
</gene>
<dbReference type="Proteomes" id="UP000028990">
    <property type="component" value="Unassembled WGS sequence"/>
</dbReference>
<keyword evidence="2" id="KW-1185">Reference proteome</keyword>
<dbReference type="EMBL" id="KN123144">
    <property type="protein sequence ID" value="KFO26572.1"/>
    <property type="molecule type" value="Genomic_DNA"/>
</dbReference>
<organism evidence="1 2">
    <name type="scientific">Fukomys damarensis</name>
    <name type="common">Damaraland mole rat</name>
    <name type="synonym">Cryptomys damarensis</name>
    <dbReference type="NCBI Taxonomy" id="885580"/>
    <lineage>
        <taxon>Eukaryota</taxon>
        <taxon>Metazoa</taxon>
        <taxon>Chordata</taxon>
        <taxon>Craniata</taxon>
        <taxon>Vertebrata</taxon>
        <taxon>Euteleostomi</taxon>
        <taxon>Mammalia</taxon>
        <taxon>Eutheria</taxon>
        <taxon>Euarchontoglires</taxon>
        <taxon>Glires</taxon>
        <taxon>Rodentia</taxon>
        <taxon>Hystricomorpha</taxon>
        <taxon>Bathyergidae</taxon>
        <taxon>Fukomys</taxon>
    </lineage>
</organism>
<evidence type="ECO:0000313" key="2">
    <source>
        <dbReference type="Proteomes" id="UP000028990"/>
    </source>
</evidence>
<proteinExistence type="predicted"/>
<evidence type="ECO:0000313" key="1">
    <source>
        <dbReference type="EMBL" id="KFO26572.1"/>
    </source>
</evidence>
<reference evidence="1 2" key="1">
    <citation type="submission" date="2013-11" db="EMBL/GenBank/DDBJ databases">
        <title>The Damaraland mole rat (Fukomys damarensis) genome and evolution of African mole rats.</title>
        <authorList>
            <person name="Gladyshev V.N."/>
            <person name="Fang X."/>
        </authorList>
    </citation>
    <scope>NUCLEOTIDE SEQUENCE [LARGE SCALE GENOMIC DNA]</scope>
    <source>
        <tissue evidence="1">Liver</tissue>
    </source>
</reference>
<name>A0A091D670_FUKDA</name>
<dbReference type="AlphaFoldDB" id="A0A091D670"/>
<accession>A0A091D670</accession>
<protein>
    <submittedName>
        <fullName evidence="1">Uncharacterized protein</fullName>
    </submittedName>
</protein>